<dbReference type="Proteomes" id="UP000486351">
    <property type="component" value="Unassembled WGS sequence"/>
</dbReference>
<evidence type="ECO:0008006" key="5">
    <source>
        <dbReference type="Google" id="ProtNLM"/>
    </source>
</evidence>
<evidence type="ECO:0000313" key="4">
    <source>
        <dbReference type="Proteomes" id="UP000486351"/>
    </source>
</evidence>
<gene>
    <name evidence="3" type="ORF">PF008_g22666</name>
</gene>
<feature type="chain" id="PRO_5026093059" description="RxLR effector protein" evidence="2">
    <location>
        <begin position="25"/>
        <end position="93"/>
    </location>
</feature>
<keyword evidence="2" id="KW-0732">Signal</keyword>
<organism evidence="3 4">
    <name type="scientific">Phytophthora fragariae</name>
    <dbReference type="NCBI Taxonomy" id="53985"/>
    <lineage>
        <taxon>Eukaryota</taxon>
        <taxon>Sar</taxon>
        <taxon>Stramenopiles</taxon>
        <taxon>Oomycota</taxon>
        <taxon>Peronosporomycetes</taxon>
        <taxon>Peronosporales</taxon>
        <taxon>Peronosporaceae</taxon>
        <taxon>Phytophthora</taxon>
    </lineage>
</organism>
<name>A0A6G0QT03_9STRA</name>
<comment type="caution">
    <text evidence="3">The sequence shown here is derived from an EMBL/GenBank/DDBJ whole genome shotgun (WGS) entry which is preliminary data.</text>
</comment>
<evidence type="ECO:0000256" key="1">
    <source>
        <dbReference type="SAM" id="MobiDB-lite"/>
    </source>
</evidence>
<feature type="compositionally biased region" description="Polar residues" evidence="1">
    <location>
        <begin position="82"/>
        <end position="93"/>
    </location>
</feature>
<feature type="region of interest" description="Disordered" evidence="1">
    <location>
        <begin position="69"/>
        <end position="93"/>
    </location>
</feature>
<proteinExistence type="predicted"/>
<dbReference type="AlphaFoldDB" id="A0A6G0QT03"/>
<feature type="signal peptide" evidence="2">
    <location>
        <begin position="1"/>
        <end position="24"/>
    </location>
</feature>
<dbReference type="EMBL" id="QXFY01002176">
    <property type="protein sequence ID" value="KAE9301724.1"/>
    <property type="molecule type" value="Genomic_DNA"/>
</dbReference>
<evidence type="ECO:0000313" key="3">
    <source>
        <dbReference type="EMBL" id="KAE9301724.1"/>
    </source>
</evidence>
<sequence>MAISAWSISALGVMVAAIAPRISSSPFVHFTISRVQGDSKAAHCPSLPCRPEGLNNQARVKRRANTLISRPTNRLCPRSKTRSTASTSFSTIP</sequence>
<accession>A0A6G0QT03</accession>
<protein>
    <recommendedName>
        <fullName evidence="5">RxLR effector protein</fullName>
    </recommendedName>
</protein>
<reference evidence="3 4" key="1">
    <citation type="submission" date="2018-09" db="EMBL/GenBank/DDBJ databases">
        <title>Genomic investigation of the strawberry pathogen Phytophthora fragariae indicates pathogenicity is determined by transcriptional variation in three key races.</title>
        <authorList>
            <person name="Adams T.M."/>
            <person name="Armitage A.D."/>
            <person name="Sobczyk M.K."/>
            <person name="Bates H.J."/>
            <person name="Dunwell J.M."/>
            <person name="Nellist C.F."/>
            <person name="Harrison R.J."/>
        </authorList>
    </citation>
    <scope>NUCLEOTIDE SEQUENCE [LARGE SCALE GENOMIC DNA]</scope>
    <source>
        <strain evidence="3 4">NOV-77</strain>
    </source>
</reference>
<evidence type="ECO:0000256" key="2">
    <source>
        <dbReference type="SAM" id="SignalP"/>
    </source>
</evidence>